<dbReference type="HOGENOM" id="CLU_1610681_0_0_1"/>
<accession>G3JHX5</accession>
<dbReference type="STRING" id="983644.G3JHX5"/>
<dbReference type="GeneID" id="18167157"/>
<reference evidence="2 3" key="1">
    <citation type="journal article" date="2011" name="Genome Biol.">
        <title>Genome sequence of the insect pathogenic fungus Cordyceps militaris, a valued traditional Chinese medicine.</title>
        <authorList>
            <person name="Zheng P."/>
            <person name="Xia Y."/>
            <person name="Xiao G."/>
            <person name="Xiong C."/>
            <person name="Hu X."/>
            <person name="Zhang S."/>
            <person name="Zheng H."/>
            <person name="Huang Y."/>
            <person name="Zhou Y."/>
            <person name="Wang S."/>
            <person name="Zhao G.P."/>
            <person name="Liu X."/>
            <person name="St Leger R.J."/>
            <person name="Wang C."/>
        </authorList>
    </citation>
    <scope>NUCLEOTIDE SEQUENCE [LARGE SCALE GENOMIC DNA]</scope>
    <source>
        <strain evidence="2 3">CM01</strain>
    </source>
</reference>
<protein>
    <submittedName>
        <fullName evidence="2">Uncharacterized protein</fullName>
    </submittedName>
</protein>
<sequence>MAPADMDLSQTRQWLAKLHTTNPPPPTSNVSNSSSSSSTHSRGSADYSHGASLSPTSSSTSDDAPTSPLTESRARSLQRLCELGDAHTEPVPAEIVNARLAPSNMNYIKTTALGDGGAGEKSVPVVSPREAGRSRWSRKSSEQSLEALEGDSVRRFSLSRFKLRW</sequence>
<dbReference type="EMBL" id="JH126402">
    <property type="protein sequence ID" value="EGX90981.1"/>
    <property type="molecule type" value="Genomic_DNA"/>
</dbReference>
<proteinExistence type="predicted"/>
<feature type="compositionally biased region" description="Low complexity" evidence="1">
    <location>
        <begin position="28"/>
        <end position="41"/>
    </location>
</feature>
<dbReference type="VEuPathDB" id="FungiDB:CCM_05137"/>
<feature type="compositionally biased region" description="Low complexity" evidence="1">
    <location>
        <begin position="51"/>
        <end position="70"/>
    </location>
</feature>
<feature type="region of interest" description="Disordered" evidence="1">
    <location>
        <begin position="1"/>
        <end position="88"/>
    </location>
</feature>
<dbReference type="AlphaFoldDB" id="G3JHX5"/>
<feature type="region of interest" description="Disordered" evidence="1">
    <location>
        <begin position="112"/>
        <end position="144"/>
    </location>
</feature>
<dbReference type="OrthoDB" id="4870698at2759"/>
<organism evidence="2 3">
    <name type="scientific">Cordyceps militaris (strain CM01)</name>
    <name type="common">Caterpillar fungus</name>
    <dbReference type="NCBI Taxonomy" id="983644"/>
    <lineage>
        <taxon>Eukaryota</taxon>
        <taxon>Fungi</taxon>
        <taxon>Dikarya</taxon>
        <taxon>Ascomycota</taxon>
        <taxon>Pezizomycotina</taxon>
        <taxon>Sordariomycetes</taxon>
        <taxon>Hypocreomycetidae</taxon>
        <taxon>Hypocreales</taxon>
        <taxon>Cordycipitaceae</taxon>
        <taxon>Cordyceps</taxon>
    </lineage>
</organism>
<dbReference type="RefSeq" id="XP_006670346.1">
    <property type="nucleotide sequence ID" value="XM_006670283.1"/>
</dbReference>
<dbReference type="KEGG" id="cmt:CCM_05137"/>
<evidence type="ECO:0000313" key="3">
    <source>
        <dbReference type="Proteomes" id="UP000001610"/>
    </source>
</evidence>
<keyword evidence="3" id="KW-1185">Reference proteome</keyword>
<name>G3JHX5_CORMM</name>
<evidence type="ECO:0000313" key="2">
    <source>
        <dbReference type="EMBL" id="EGX90981.1"/>
    </source>
</evidence>
<evidence type="ECO:0000256" key="1">
    <source>
        <dbReference type="SAM" id="MobiDB-lite"/>
    </source>
</evidence>
<gene>
    <name evidence="2" type="ORF">CCM_05137</name>
</gene>
<dbReference type="OMA" id="QLHTTNL"/>
<dbReference type="InParanoid" id="G3JHX5"/>
<dbReference type="Proteomes" id="UP000001610">
    <property type="component" value="Unassembled WGS sequence"/>
</dbReference>